<evidence type="ECO:0000256" key="12">
    <source>
        <dbReference type="SAM" id="MobiDB-lite"/>
    </source>
</evidence>
<evidence type="ECO:0000256" key="8">
    <source>
        <dbReference type="ARBA" id="ARBA00022833"/>
    </source>
</evidence>
<dbReference type="InterPro" id="IPR004170">
    <property type="entry name" value="WWE_dom"/>
</dbReference>
<evidence type="ECO:0000256" key="10">
    <source>
        <dbReference type="ARBA" id="ARBA00024347"/>
    </source>
</evidence>
<dbReference type="GO" id="GO:0008270">
    <property type="term" value="F:zinc ion binding"/>
    <property type="evidence" value="ECO:0007669"/>
    <property type="project" value="UniProtKB-KW"/>
</dbReference>
<dbReference type="AlphaFoldDB" id="A0A8J6K1X2"/>
<dbReference type="Gene3D" id="3.90.228.10">
    <property type="match status" value="1"/>
</dbReference>
<evidence type="ECO:0000256" key="11">
    <source>
        <dbReference type="PROSITE-ProRule" id="PRU00723"/>
    </source>
</evidence>
<feature type="domain" description="WWE" evidence="14">
    <location>
        <begin position="329"/>
        <end position="417"/>
    </location>
</feature>
<dbReference type="PROSITE" id="PS50918">
    <property type="entry name" value="WWE"/>
    <property type="match status" value="1"/>
</dbReference>
<dbReference type="InterPro" id="IPR012317">
    <property type="entry name" value="Poly(ADP-ribose)pol_cat_dom"/>
</dbReference>
<feature type="compositionally biased region" description="Polar residues" evidence="12">
    <location>
        <begin position="434"/>
        <end position="445"/>
    </location>
</feature>
<evidence type="ECO:0000259" key="14">
    <source>
        <dbReference type="PROSITE" id="PS50918"/>
    </source>
</evidence>
<dbReference type="GO" id="GO:0005634">
    <property type="term" value="C:nucleus"/>
    <property type="evidence" value="ECO:0007669"/>
    <property type="project" value="UniProtKB-SubCell"/>
</dbReference>
<dbReference type="InterPro" id="IPR036388">
    <property type="entry name" value="WH-like_DNA-bd_sf"/>
</dbReference>
<dbReference type="PROSITE" id="PS51059">
    <property type="entry name" value="PARP_CATALYTIC"/>
    <property type="match status" value="1"/>
</dbReference>
<keyword evidence="3" id="KW-0963">Cytoplasm</keyword>
<dbReference type="GO" id="GO:1990404">
    <property type="term" value="F:NAD+-protein mono-ADP-ribosyltransferase activity"/>
    <property type="evidence" value="ECO:0007669"/>
    <property type="project" value="TreeGrafter"/>
</dbReference>
<dbReference type="Pfam" id="PF23466">
    <property type="entry name" value="WWE_4"/>
    <property type="match status" value="1"/>
</dbReference>
<evidence type="ECO:0000256" key="9">
    <source>
        <dbReference type="ARBA" id="ARBA00023242"/>
    </source>
</evidence>
<dbReference type="OrthoDB" id="6133115at2759"/>
<reference evidence="16" key="1">
    <citation type="thesis" date="2020" institute="ProQuest LLC" country="789 East Eisenhower Parkway, Ann Arbor, MI, USA">
        <title>Comparative Genomics and Chromosome Evolution.</title>
        <authorList>
            <person name="Mudd A.B."/>
        </authorList>
    </citation>
    <scope>NUCLEOTIDE SEQUENCE</scope>
    <source>
        <strain evidence="16">HN-11 Male</strain>
        <tissue evidence="16">Kidney and liver</tissue>
    </source>
</reference>
<keyword evidence="6" id="KW-0677">Repeat</keyword>
<keyword evidence="4" id="KW-0597">Phosphoprotein</keyword>
<keyword evidence="17" id="KW-1185">Reference proteome</keyword>
<evidence type="ECO:0000259" key="13">
    <source>
        <dbReference type="PROSITE" id="PS50103"/>
    </source>
</evidence>
<dbReference type="Pfam" id="PF02825">
    <property type="entry name" value="WWE"/>
    <property type="match status" value="1"/>
</dbReference>
<accession>A0A8J6K1X2</accession>
<evidence type="ECO:0000259" key="15">
    <source>
        <dbReference type="PROSITE" id="PS51059"/>
    </source>
</evidence>
<keyword evidence="9" id="KW-0539">Nucleus</keyword>
<comment type="subcellular location">
    <subcellularLocation>
        <location evidence="2">Cytoplasm</location>
    </subcellularLocation>
    <subcellularLocation>
        <location evidence="1">Nucleus</location>
    </subcellularLocation>
</comment>
<dbReference type="Gene3D" id="1.10.10.10">
    <property type="entry name" value="Winged helix-like DNA-binding domain superfamily/Winged helix DNA-binding domain"/>
    <property type="match status" value="1"/>
</dbReference>
<dbReference type="Gene3D" id="4.10.1000.10">
    <property type="entry name" value="Zinc finger, CCCH-type"/>
    <property type="match status" value="1"/>
</dbReference>
<feature type="region of interest" description="Disordered" evidence="12">
    <location>
        <begin position="427"/>
        <end position="449"/>
    </location>
</feature>
<keyword evidence="8 11" id="KW-0862">Zinc</keyword>
<dbReference type="InterPro" id="IPR000571">
    <property type="entry name" value="Znf_CCCH"/>
</dbReference>
<dbReference type="PANTHER" id="PTHR45740:SF6">
    <property type="entry name" value="PROTEIN MONO-ADP-RIBOSYLTRANSFERASE PARP12"/>
    <property type="match status" value="1"/>
</dbReference>
<dbReference type="SUPFAM" id="SSF117839">
    <property type="entry name" value="WWE domain"/>
    <property type="match status" value="1"/>
</dbReference>
<evidence type="ECO:0000256" key="1">
    <source>
        <dbReference type="ARBA" id="ARBA00004123"/>
    </source>
</evidence>
<evidence type="ECO:0000256" key="4">
    <source>
        <dbReference type="ARBA" id="ARBA00022553"/>
    </source>
</evidence>
<feature type="domain" description="PARP catalytic" evidence="15">
    <location>
        <begin position="443"/>
        <end position="644"/>
    </location>
</feature>
<dbReference type="CDD" id="cd01439">
    <property type="entry name" value="TCCD_inducible_PARP_like"/>
    <property type="match status" value="1"/>
</dbReference>
<organism evidence="16 17">
    <name type="scientific">Eleutherodactylus coqui</name>
    <name type="common">Puerto Rican coqui</name>
    <dbReference type="NCBI Taxonomy" id="57060"/>
    <lineage>
        <taxon>Eukaryota</taxon>
        <taxon>Metazoa</taxon>
        <taxon>Chordata</taxon>
        <taxon>Craniata</taxon>
        <taxon>Vertebrata</taxon>
        <taxon>Euteleostomi</taxon>
        <taxon>Amphibia</taxon>
        <taxon>Batrachia</taxon>
        <taxon>Anura</taxon>
        <taxon>Neobatrachia</taxon>
        <taxon>Hyloidea</taxon>
        <taxon>Eleutherodactylidae</taxon>
        <taxon>Eleutherodactylinae</taxon>
        <taxon>Eleutherodactylus</taxon>
        <taxon>Eleutherodactylus</taxon>
    </lineage>
</organism>
<name>A0A8J6K1X2_ELECQ</name>
<dbReference type="Gene3D" id="3.30.1370.210">
    <property type="match status" value="1"/>
</dbReference>
<comment type="caution">
    <text evidence="16">The sequence shown here is derived from an EMBL/GenBank/DDBJ whole genome shotgun (WGS) entry which is preliminary data.</text>
</comment>
<dbReference type="Gene3D" id="3.30.720.50">
    <property type="match status" value="1"/>
</dbReference>
<feature type="domain" description="C3H1-type" evidence="13">
    <location>
        <begin position="82"/>
        <end position="103"/>
    </location>
</feature>
<evidence type="ECO:0000313" key="16">
    <source>
        <dbReference type="EMBL" id="KAG9472249.1"/>
    </source>
</evidence>
<evidence type="ECO:0000256" key="3">
    <source>
        <dbReference type="ARBA" id="ARBA00022490"/>
    </source>
</evidence>
<dbReference type="InterPro" id="IPR057602">
    <property type="entry name" value="Zfn-CCCH_PARP12"/>
</dbReference>
<evidence type="ECO:0000256" key="6">
    <source>
        <dbReference type="ARBA" id="ARBA00022737"/>
    </source>
</evidence>
<dbReference type="InterPro" id="IPR051712">
    <property type="entry name" value="ARTD-AVP"/>
</dbReference>
<proteinExistence type="inferred from homology"/>
<dbReference type="PROSITE" id="PS50103">
    <property type="entry name" value="ZF_C3H1"/>
    <property type="match status" value="2"/>
</dbReference>
<dbReference type="SMART" id="SM00356">
    <property type="entry name" value="ZnF_C3H1"/>
    <property type="match status" value="2"/>
</dbReference>
<dbReference type="SUPFAM" id="SSF56399">
    <property type="entry name" value="ADP-ribosylation"/>
    <property type="match status" value="1"/>
</dbReference>
<gene>
    <name evidence="16" type="ORF">GDO78_020592</name>
</gene>
<keyword evidence="7 11" id="KW-0863">Zinc-finger</keyword>
<dbReference type="InterPro" id="IPR037197">
    <property type="entry name" value="WWE_dom_sf"/>
</dbReference>
<dbReference type="GO" id="GO:0003950">
    <property type="term" value="F:NAD+ poly-ADP-ribosyltransferase activity"/>
    <property type="evidence" value="ECO:0007669"/>
    <property type="project" value="InterPro"/>
</dbReference>
<dbReference type="Pfam" id="PF14608">
    <property type="entry name" value="zf-CCCH_2"/>
    <property type="match status" value="1"/>
</dbReference>
<dbReference type="Pfam" id="PF25261">
    <property type="entry name" value="zf-CCCH_PARP12"/>
    <property type="match status" value="2"/>
</dbReference>
<dbReference type="EMBL" id="WNTK01000065">
    <property type="protein sequence ID" value="KAG9472249.1"/>
    <property type="molecule type" value="Genomic_DNA"/>
</dbReference>
<evidence type="ECO:0000313" key="17">
    <source>
        <dbReference type="Proteomes" id="UP000770717"/>
    </source>
</evidence>
<comment type="similarity">
    <text evidence="10">Belongs to the ARTD/PARP family.</text>
</comment>
<feature type="zinc finger region" description="C3H1-type" evidence="11">
    <location>
        <begin position="82"/>
        <end position="103"/>
    </location>
</feature>
<feature type="domain" description="C3H1-type" evidence="13">
    <location>
        <begin position="164"/>
        <end position="186"/>
    </location>
</feature>
<dbReference type="GO" id="GO:0005737">
    <property type="term" value="C:cytoplasm"/>
    <property type="evidence" value="ECO:0007669"/>
    <property type="project" value="UniProtKB-SubCell"/>
</dbReference>
<evidence type="ECO:0000256" key="5">
    <source>
        <dbReference type="ARBA" id="ARBA00022723"/>
    </source>
</evidence>
<evidence type="ECO:0000256" key="2">
    <source>
        <dbReference type="ARBA" id="ARBA00004496"/>
    </source>
</evidence>
<dbReference type="Pfam" id="PF00644">
    <property type="entry name" value="PARP"/>
    <property type="match status" value="1"/>
</dbReference>
<sequence length="644" mass="73170">MAATLPLYQVLCASGGAMEEGKLRRALRLSAQQVSRLLEAGEGREFVMRTQDGERLVVYKSALRLCTDANRLCGGTCGRLHICRFFMLGGCTRPRCKFSHSVDGETDQQVLRKHKLTGATMAELRCLLLQNDPQLLPDACLHYNRGDGPHGSCTFQTKCNKLHVCQHFLQGDCKFGSKCKRSHDLTAGETKQKLLKWGLAASLVPAILETYLNANAIKNAASAVESPQLQSLAIKDKPDTQKSADPQHINEICLYFILNNCSFKDGCVRDHYPLPYRWQLYIDGAWKDLVGMEDVEKVYCDPNSSHPVANFDTMMYKSHPLRRLSTPSSASKPPHFILTTDWIWYWKDEYRMWVEYGKETDAHSSSSTISSKDIENVFLSGTNTDIQFKAGRHSYVLSVKDMMQRNTKHNTKRMVCRRPRFVSAEEVNKRKVRNPSNASAKSTPQHWDKGQVPEVGYKLVGLSQSSEEYKKISAAFKRTLPDKRIHSIERVQNLALWEVYQWQKEQMKKYNGGKEVDERQLFHGTSNTFVDAICHQNFDWRICGSHGTSFGKGSYFARDAIYSHGYCSSDSQHYVMFVARVLVGDFTCGSSSYMRPPSKSPSAFYDSCVNTQSNPSVFVIFEKHQIYPEYVIRYTKPAMLASLR</sequence>
<dbReference type="PANTHER" id="PTHR45740">
    <property type="entry name" value="POLY [ADP-RIBOSE] POLYMERASE"/>
    <property type="match status" value="1"/>
</dbReference>
<feature type="zinc finger region" description="C3H1-type" evidence="11">
    <location>
        <begin position="164"/>
        <end position="186"/>
    </location>
</feature>
<protein>
    <submittedName>
        <fullName evidence="16">Uncharacterized protein</fullName>
    </submittedName>
</protein>
<dbReference type="Proteomes" id="UP000770717">
    <property type="component" value="Unassembled WGS sequence"/>
</dbReference>
<keyword evidence="5 11" id="KW-0479">Metal-binding</keyword>
<evidence type="ECO:0000256" key="7">
    <source>
        <dbReference type="ARBA" id="ARBA00022771"/>
    </source>
</evidence>